<dbReference type="Pfam" id="PF14520">
    <property type="entry name" value="HHH_5"/>
    <property type="match status" value="1"/>
</dbReference>
<gene>
    <name evidence="1" type="ORF">CCAX7_11760</name>
</gene>
<evidence type="ECO:0000313" key="2">
    <source>
        <dbReference type="Proteomes" id="UP000287394"/>
    </source>
</evidence>
<evidence type="ECO:0000313" key="1">
    <source>
        <dbReference type="EMBL" id="BDI29125.1"/>
    </source>
</evidence>
<keyword evidence="2" id="KW-1185">Reference proteome</keyword>
<organism evidence="1 2">
    <name type="scientific">Capsulimonas corticalis</name>
    <dbReference type="NCBI Taxonomy" id="2219043"/>
    <lineage>
        <taxon>Bacteria</taxon>
        <taxon>Bacillati</taxon>
        <taxon>Armatimonadota</taxon>
        <taxon>Armatimonadia</taxon>
        <taxon>Capsulimonadales</taxon>
        <taxon>Capsulimonadaceae</taxon>
        <taxon>Capsulimonas</taxon>
    </lineage>
</organism>
<sequence length="164" mass="18274">MAAMLFNIATLLRDREDNPYRIRAYERGARALLRGRANAAAILGGPNDKARIAHRKWELGERLQLKLRELATTGELQYFHELCEDLPPYMEALMELPGVGPRTAQHLHEALGAETADDVVHAARTGKLKSLWGFGEKRTSRIAQLSLFDDDAFATNAPPARRAA</sequence>
<dbReference type="SUPFAM" id="SSF47781">
    <property type="entry name" value="RuvA domain 2-like"/>
    <property type="match status" value="1"/>
</dbReference>
<dbReference type="InterPro" id="IPR003583">
    <property type="entry name" value="Hlx-hairpin-Hlx_DNA-bd_motif"/>
</dbReference>
<dbReference type="InterPro" id="IPR010994">
    <property type="entry name" value="RuvA_2-like"/>
</dbReference>
<reference evidence="1 2" key="1">
    <citation type="journal article" date="2019" name="Int. J. Syst. Evol. Microbiol.">
        <title>Capsulimonas corticalis gen. nov., sp. nov., an aerobic capsulated bacterium, of a novel bacterial order, Capsulimonadales ord. nov., of the class Armatimonadia of the phylum Armatimonadetes.</title>
        <authorList>
            <person name="Li J."/>
            <person name="Kudo C."/>
            <person name="Tonouchi A."/>
        </authorList>
    </citation>
    <scope>NUCLEOTIDE SEQUENCE [LARGE SCALE GENOMIC DNA]</scope>
    <source>
        <strain evidence="1 2">AX-7</strain>
    </source>
</reference>
<dbReference type="GO" id="GO:0003677">
    <property type="term" value="F:DNA binding"/>
    <property type="evidence" value="ECO:0007669"/>
    <property type="project" value="InterPro"/>
</dbReference>
<dbReference type="Proteomes" id="UP000287394">
    <property type="component" value="Chromosome"/>
</dbReference>
<dbReference type="Gene3D" id="1.10.150.110">
    <property type="entry name" value="DNA polymerase beta, N-terminal domain-like"/>
    <property type="match status" value="1"/>
</dbReference>
<dbReference type="Gene3D" id="1.10.150.20">
    <property type="entry name" value="5' to 3' exonuclease, C-terminal subdomain"/>
    <property type="match status" value="1"/>
</dbReference>
<dbReference type="SMART" id="SM00278">
    <property type="entry name" value="HhH1"/>
    <property type="match status" value="2"/>
</dbReference>
<dbReference type="EMBL" id="AP025739">
    <property type="protein sequence ID" value="BDI29125.1"/>
    <property type="molecule type" value="Genomic_DNA"/>
</dbReference>
<dbReference type="AlphaFoldDB" id="A0A402D757"/>
<accession>A0A402D757</accession>
<dbReference type="InterPro" id="IPR027421">
    <property type="entry name" value="DNA_pol_lamdba_lyase_dom_sf"/>
</dbReference>
<dbReference type="KEGG" id="ccot:CCAX7_11760"/>
<name>A0A402D757_9BACT</name>
<dbReference type="SUPFAM" id="SSF47802">
    <property type="entry name" value="DNA polymerase beta, N-terminal domain-like"/>
    <property type="match status" value="1"/>
</dbReference>
<dbReference type="GO" id="GO:0006281">
    <property type="term" value="P:DNA repair"/>
    <property type="evidence" value="ECO:0007669"/>
    <property type="project" value="InterPro"/>
</dbReference>
<protein>
    <submittedName>
        <fullName evidence="1">Uncharacterized protein</fullName>
    </submittedName>
</protein>
<proteinExistence type="predicted"/>